<protein>
    <recommendedName>
        <fullName evidence="2">Demethylmacrocin O-methyltransferase</fullName>
    </recommendedName>
</protein>
<gene>
    <name evidence="1" type="ORF">B1B_01211</name>
</gene>
<dbReference type="AlphaFoldDB" id="T1C898"/>
<name>T1C898_9ZZZZ</name>
<dbReference type="SUPFAM" id="SSF53335">
    <property type="entry name" value="S-adenosyl-L-methionine-dependent methyltransferases"/>
    <property type="match status" value="1"/>
</dbReference>
<proteinExistence type="predicted"/>
<reference evidence="1" key="2">
    <citation type="journal article" date="2014" name="ISME J.">
        <title>Microbial stratification in low pH oxic and suboxic macroscopic growths along an acid mine drainage.</title>
        <authorList>
            <person name="Mendez-Garcia C."/>
            <person name="Mesa V."/>
            <person name="Sprenger R.R."/>
            <person name="Richter M."/>
            <person name="Diez M.S."/>
            <person name="Solano J."/>
            <person name="Bargiela R."/>
            <person name="Golyshina O.V."/>
            <person name="Manteca A."/>
            <person name="Ramos J.L."/>
            <person name="Gallego J.R."/>
            <person name="Llorente I."/>
            <person name="Martins Dos Santos V.A."/>
            <person name="Jensen O.N."/>
            <person name="Pelaez A.I."/>
            <person name="Sanchez J."/>
            <person name="Ferrer M."/>
        </authorList>
    </citation>
    <scope>NUCLEOTIDE SEQUENCE</scope>
</reference>
<dbReference type="Pfam" id="PF13578">
    <property type="entry name" value="Methyltransf_24"/>
    <property type="match status" value="1"/>
</dbReference>
<sequence>MANKTLAQLFRKHDGKISDKWSLYLTEYERVFSNYQERAISLFEIGVQNGGSLEIWAQYFKNAKKLVGCDINPDCGQLRFKDTRITVLVGDINSKSTKDAVLALSPTYDIIIDDGSHQSGDIIRSFALYFPALSRGGIYIVEDLHCSYQQDHEGGLYFPFSAISFFKYLVDILNYAHWGVEKPQNEIFDEFTRRYSFALDGDFLGYVHSVEFINSLCIVRKENLQKNMLGGRSVSGVIESVTQNLLAMKGSQLTTSQRFNPWSQ</sequence>
<dbReference type="EMBL" id="AUZY01000852">
    <property type="protein sequence ID" value="EQD77173.1"/>
    <property type="molecule type" value="Genomic_DNA"/>
</dbReference>
<reference evidence="1" key="1">
    <citation type="submission" date="2013-08" db="EMBL/GenBank/DDBJ databases">
        <authorList>
            <person name="Mendez C."/>
            <person name="Richter M."/>
            <person name="Ferrer M."/>
            <person name="Sanchez J."/>
        </authorList>
    </citation>
    <scope>NUCLEOTIDE SEQUENCE</scope>
</reference>
<comment type="caution">
    <text evidence="1">The sequence shown here is derived from an EMBL/GenBank/DDBJ whole genome shotgun (WGS) entry which is preliminary data.</text>
</comment>
<organism evidence="1">
    <name type="scientific">mine drainage metagenome</name>
    <dbReference type="NCBI Taxonomy" id="410659"/>
    <lineage>
        <taxon>unclassified sequences</taxon>
        <taxon>metagenomes</taxon>
        <taxon>ecological metagenomes</taxon>
    </lineage>
</organism>
<evidence type="ECO:0000313" key="1">
    <source>
        <dbReference type="EMBL" id="EQD77173.1"/>
    </source>
</evidence>
<feature type="non-terminal residue" evidence="1">
    <location>
        <position position="264"/>
    </location>
</feature>
<dbReference type="Gene3D" id="3.40.50.150">
    <property type="entry name" value="Vaccinia Virus protein VP39"/>
    <property type="match status" value="1"/>
</dbReference>
<accession>T1C898</accession>
<evidence type="ECO:0008006" key="2">
    <source>
        <dbReference type="Google" id="ProtNLM"/>
    </source>
</evidence>
<dbReference type="InterPro" id="IPR029063">
    <property type="entry name" value="SAM-dependent_MTases_sf"/>
</dbReference>